<evidence type="ECO:0000313" key="1">
    <source>
        <dbReference type="EMBL" id="ABC61245.1"/>
    </source>
</evidence>
<evidence type="ECO:0000313" key="2">
    <source>
        <dbReference type="Proteomes" id="UP000202317"/>
    </source>
</evidence>
<protein>
    <submittedName>
        <fullName evidence="1">Uncharacterized protein</fullName>
    </submittedName>
</protein>
<dbReference type="GeneID" id="4155934"/>
<sequence length="59" mass="6982">MSISLDFVTDTDVEFSNQFDFIGVEENLFVYKNNINNNLAYFSHKLVDLNNVDNYTIYY</sequence>
<dbReference type="KEGG" id="vg:4155934"/>
<proteinExistence type="predicted"/>
<reference evidence="1 2" key="1">
    <citation type="journal article" date="2006" name="J. Gen. Virol.">
        <title>Sequence analysis of the Choristoneura occidentalis granulovirus genome.</title>
        <authorList>
            <person name="Escasa S.R."/>
            <person name="Lauzon H.A.M."/>
            <person name="Mathur A.C."/>
            <person name="Krell P.J."/>
            <person name="Arif B.M."/>
        </authorList>
    </citation>
    <scope>NUCLEOTIDE SEQUENCE [LARGE SCALE GENOMIC DNA]</scope>
</reference>
<dbReference type="OrthoDB" id="29023at10239"/>
<keyword evidence="2" id="KW-1185">Reference proteome</keyword>
<name>Q1A4I5_9BBAC</name>
<accession>Q1A4I5</accession>
<dbReference type="EMBL" id="DQ333351">
    <property type="protein sequence ID" value="ABC61245.1"/>
    <property type="molecule type" value="Genomic_DNA"/>
</dbReference>
<organism evidence="1 2">
    <name type="scientific">Choristoneura occidentalis granulovirus</name>
    <dbReference type="NCBI Taxonomy" id="364745"/>
    <lineage>
        <taxon>Viruses</taxon>
        <taxon>Viruses incertae sedis</taxon>
        <taxon>Naldaviricetes</taxon>
        <taxon>Lefavirales</taxon>
        <taxon>Baculoviridae</taxon>
        <taxon>Betabaculovirus</taxon>
        <taxon>Betabaculovirus chofumiferanae</taxon>
    </lineage>
</organism>
<dbReference type="RefSeq" id="YP_654532.1">
    <property type="nucleotide sequence ID" value="NC_008168.1"/>
</dbReference>
<dbReference type="Proteomes" id="UP000202317">
    <property type="component" value="Segment"/>
</dbReference>